<accession>A0A3M7Q1X4</accession>
<evidence type="ECO:0000256" key="8">
    <source>
        <dbReference type="ARBA" id="ARBA00023066"/>
    </source>
</evidence>
<dbReference type="EC" id="4.1.1.50" evidence="4"/>
<keyword evidence="5" id="KW-0949">S-adenosyl-L-methionine</keyword>
<feature type="modified residue" description="Pyruvic acid (Ser); by autocatalysis" evidence="17">
    <location>
        <position position="64"/>
    </location>
</feature>
<feature type="chain" id="PRO_5042323406" description="S-adenosylmethionine decarboxylase beta chain" evidence="19">
    <location>
        <begin position="1"/>
        <end position="63"/>
    </location>
</feature>
<comment type="cofactor">
    <cofactor evidence="1">
        <name>pyruvate</name>
        <dbReference type="ChEBI" id="CHEBI:15361"/>
    </cofactor>
</comment>
<feature type="active site" description="Proton acceptor; for processing activity" evidence="15">
    <location>
        <position position="237"/>
    </location>
</feature>
<evidence type="ECO:0000256" key="4">
    <source>
        <dbReference type="ARBA" id="ARBA00012357"/>
    </source>
</evidence>
<dbReference type="NCBIfam" id="TIGR00535">
    <property type="entry name" value="SAM_DCase"/>
    <property type="match status" value="1"/>
</dbReference>
<evidence type="ECO:0000256" key="17">
    <source>
        <dbReference type="PIRSR" id="PIRSR001355-3"/>
    </source>
</evidence>
<feature type="binding site" evidence="16">
    <location>
        <position position="241"/>
    </location>
    <ligand>
        <name>substrate</name>
    </ligand>
</feature>
<keyword evidence="8" id="KW-0745">Spermidine biosynthesis</keyword>
<reference evidence="20 21" key="1">
    <citation type="journal article" date="2018" name="Sci. Rep.">
        <title>Genomic signatures of local adaptation to the degree of environmental predictability in rotifers.</title>
        <authorList>
            <person name="Franch-Gras L."/>
            <person name="Hahn C."/>
            <person name="Garcia-Roger E.M."/>
            <person name="Carmona M.J."/>
            <person name="Serra M."/>
            <person name="Gomez A."/>
        </authorList>
    </citation>
    <scope>NUCLEOTIDE SEQUENCE [LARGE SCALE GENOMIC DNA]</scope>
    <source>
        <strain evidence="20">HYR1</strain>
    </source>
</reference>
<evidence type="ECO:0000256" key="19">
    <source>
        <dbReference type="PIRSR" id="PIRSR001355-5"/>
    </source>
</evidence>
<keyword evidence="13" id="KW-0670">Pyruvate</keyword>
<dbReference type="GO" id="GO:0008295">
    <property type="term" value="P:spermidine biosynthetic process"/>
    <property type="evidence" value="ECO:0007669"/>
    <property type="project" value="UniProtKB-KW"/>
</dbReference>
<keyword evidence="9" id="KW-0620">Polyamine biosynthesis</keyword>
<evidence type="ECO:0000256" key="14">
    <source>
        <dbReference type="ARBA" id="ARBA00048112"/>
    </source>
</evidence>
<dbReference type="PANTHER" id="PTHR11570">
    <property type="entry name" value="S-ADENOSYLMETHIONINE DECARBOXYLASE"/>
    <property type="match status" value="1"/>
</dbReference>
<feature type="chain" id="PRO_5042323405" description="S-adenosylmethionine decarboxylase alpha chain" evidence="19">
    <location>
        <begin position="64"/>
        <end position="324"/>
    </location>
</feature>
<feature type="active site" description="Proton acceptor; for processing activity" evidence="15">
    <location>
        <position position="223"/>
    </location>
</feature>
<dbReference type="PIRSF" id="PIRSF001355">
    <property type="entry name" value="S-AdenosylMet_decarboxylase"/>
    <property type="match status" value="1"/>
</dbReference>
<dbReference type="STRING" id="10195.A0A3M7Q1X4"/>
<evidence type="ECO:0000313" key="21">
    <source>
        <dbReference type="Proteomes" id="UP000276133"/>
    </source>
</evidence>
<dbReference type="PROSITE" id="PS01336">
    <property type="entry name" value="ADOMETDC"/>
    <property type="match status" value="1"/>
</dbReference>
<keyword evidence="21" id="KW-1185">Reference proteome</keyword>
<dbReference type="Gene3D" id="3.60.90.10">
    <property type="entry name" value="S-adenosylmethionine decarboxylase"/>
    <property type="match status" value="1"/>
</dbReference>
<name>A0A3M7Q1X4_BRAPC</name>
<dbReference type="GO" id="GO:0006597">
    <property type="term" value="P:spermine biosynthetic process"/>
    <property type="evidence" value="ECO:0007669"/>
    <property type="project" value="InterPro"/>
</dbReference>
<evidence type="ECO:0000256" key="11">
    <source>
        <dbReference type="ARBA" id="ARBA00023239"/>
    </source>
</evidence>
<dbReference type="OrthoDB" id="1068353at2759"/>
<protein>
    <recommendedName>
        <fullName evidence="4">adenosylmethionine decarboxylase</fullName>
        <ecNumber evidence="4">4.1.1.50</ecNumber>
    </recommendedName>
</protein>
<dbReference type="InterPro" id="IPR001985">
    <property type="entry name" value="S-AdoMet_decarboxylase_euk"/>
</dbReference>
<evidence type="ECO:0000256" key="1">
    <source>
        <dbReference type="ARBA" id="ARBA00001928"/>
    </source>
</evidence>
<dbReference type="Proteomes" id="UP000276133">
    <property type="component" value="Unassembled WGS sequence"/>
</dbReference>
<evidence type="ECO:0000256" key="3">
    <source>
        <dbReference type="ARBA" id="ARBA00008466"/>
    </source>
</evidence>
<keyword evidence="12" id="KW-0704">Schiff base</keyword>
<evidence type="ECO:0000256" key="5">
    <source>
        <dbReference type="ARBA" id="ARBA00022691"/>
    </source>
</evidence>
<dbReference type="InterPro" id="IPR016067">
    <property type="entry name" value="S-AdoMet_deCO2ase_core"/>
</dbReference>
<organism evidence="20 21">
    <name type="scientific">Brachionus plicatilis</name>
    <name type="common">Marine rotifer</name>
    <name type="synonym">Brachionus muelleri</name>
    <dbReference type="NCBI Taxonomy" id="10195"/>
    <lineage>
        <taxon>Eukaryota</taxon>
        <taxon>Metazoa</taxon>
        <taxon>Spiralia</taxon>
        <taxon>Gnathifera</taxon>
        <taxon>Rotifera</taxon>
        <taxon>Eurotatoria</taxon>
        <taxon>Monogononta</taxon>
        <taxon>Pseudotrocha</taxon>
        <taxon>Ploima</taxon>
        <taxon>Brachionidae</taxon>
        <taxon>Brachionus</taxon>
    </lineage>
</organism>
<evidence type="ECO:0000256" key="9">
    <source>
        <dbReference type="ARBA" id="ARBA00023115"/>
    </source>
</evidence>
<feature type="active site" description="Proton donor; for catalytic activity" evidence="15">
    <location>
        <position position="78"/>
    </location>
</feature>
<evidence type="ECO:0000256" key="12">
    <source>
        <dbReference type="ARBA" id="ARBA00023270"/>
    </source>
</evidence>
<dbReference type="UniPathway" id="UPA00331">
    <property type="reaction ID" value="UER00451"/>
</dbReference>
<dbReference type="Pfam" id="PF01536">
    <property type="entry name" value="SAM_decarbox"/>
    <property type="match status" value="1"/>
</dbReference>
<dbReference type="GO" id="GO:0005829">
    <property type="term" value="C:cytosol"/>
    <property type="evidence" value="ECO:0007669"/>
    <property type="project" value="TreeGrafter"/>
</dbReference>
<dbReference type="SUPFAM" id="SSF56276">
    <property type="entry name" value="S-adenosylmethionine decarboxylase"/>
    <property type="match status" value="1"/>
</dbReference>
<evidence type="ECO:0000256" key="10">
    <source>
        <dbReference type="ARBA" id="ARBA00023145"/>
    </source>
</evidence>
<comment type="pathway">
    <text evidence="2">Amine and polyamine biosynthesis; S-adenosylmethioninamine biosynthesis; S-adenosylmethioninamine from S-adenosyl-L-methionine: step 1/1.</text>
</comment>
<comment type="similarity">
    <text evidence="3">Belongs to the eukaryotic AdoMetDC family.</text>
</comment>
<gene>
    <name evidence="20" type="ORF">BpHYR1_006444</name>
</gene>
<keyword evidence="10" id="KW-0865">Zymogen</keyword>
<dbReference type="InterPro" id="IPR018166">
    <property type="entry name" value="S-AdoMet_deCO2ase_CS"/>
</dbReference>
<evidence type="ECO:0000256" key="16">
    <source>
        <dbReference type="PIRSR" id="PIRSR001355-2"/>
    </source>
</evidence>
<evidence type="ECO:0000256" key="15">
    <source>
        <dbReference type="PIRSR" id="PIRSR001355-1"/>
    </source>
</evidence>
<comment type="catalytic activity">
    <reaction evidence="14">
        <text>S-adenosyl-L-methionine + H(+) = S-adenosyl 3-(methylsulfanyl)propylamine + CO2</text>
        <dbReference type="Rhea" id="RHEA:15981"/>
        <dbReference type="ChEBI" id="CHEBI:15378"/>
        <dbReference type="ChEBI" id="CHEBI:16526"/>
        <dbReference type="ChEBI" id="CHEBI:57443"/>
        <dbReference type="ChEBI" id="CHEBI:59789"/>
        <dbReference type="EC" id="4.1.1.50"/>
    </reaction>
</comment>
<evidence type="ECO:0000313" key="20">
    <source>
        <dbReference type="EMBL" id="RNA04938.1"/>
    </source>
</evidence>
<comment type="caution">
    <text evidence="20">The sequence shown here is derived from an EMBL/GenBank/DDBJ whole genome shotgun (WGS) entry which is preliminary data.</text>
</comment>
<evidence type="ECO:0000256" key="13">
    <source>
        <dbReference type="ARBA" id="ARBA00023317"/>
    </source>
</evidence>
<proteinExistence type="inferred from homology"/>
<dbReference type="EMBL" id="REGN01007906">
    <property type="protein sequence ID" value="RNA04938.1"/>
    <property type="molecule type" value="Genomic_DNA"/>
</dbReference>
<dbReference type="InterPro" id="IPR048283">
    <property type="entry name" value="AdoMetDC-like"/>
</dbReference>
<evidence type="ECO:0000256" key="2">
    <source>
        <dbReference type="ARBA" id="ARBA00004911"/>
    </source>
</evidence>
<keyword evidence="6" id="KW-0210">Decarboxylase</keyword>
<dbReference type="GO" id="GO:0004014">
    <property type="term" value="F:adenosylmethionine decarboxylase activity"/>
    <property type="evidence" value="ECO:0007669"/>
    <property type="project" value="UniProtKB-EC"/>
</dbReference>
<keyword evidence="11 20" id="KW-0456">Lyase</keyword>
<dbReference type="AlphaFoldDB" id="A0A3M7Q1X4"/>
<feature type="binding site" evidence="16">
    <location>
        <position position="4"/>
    </location>
    <ligand>
        <name>substrate</name>
    </ligand>
</feature>
<evidence type="ECO:0000256" key="6">
    <source>
        <dbReference type="ARBA" id="ARBA00022793"/>
    </source>
</evidence>
<dbReference type="PANTHER" id="PTHR11570:SF0">
    <property type="entry name" value="S-ADENOSYLMETHIONINE DECARBOXYLASE PROENZYME"/>
    <property type="match status" value="1"/>
</dbReference>
<evidence type="ECO:0000256" key="18">
    <source>
        <dbReference type="PIRSR" id="PIRSR001355-4"/>
    </source>
</evidence>
<sequence length="324" mass="37430">MEFFEGTEKLLEIWFTKSESKCTADNDLRKIPRDVLDYILDLVNCKILSSTRTRELDSYVLSESSLFINKQRLLIKTCGTTTLLNSVRPFIEAAFKFCGFDEIEDVFYSRKRFMKPELQKYPHNSFEEEIDYLQELFGGGAAYALGRLNGECWYLYTLNKPVSIDAPDQTLELIMTKLDPEVMKIFTKEVSSSAEEATQKSGIDKIFPNALLDAYLFDPCGYSVNAILPKGHYFTIHITPEESCSYVSFETDAPTTDYPELIQKVLDIFKPGQFVLTFFANDDSIGRYFTKKQYKLKGFDYDTFQETNVKNYNVTYAHYTKKPI</sequence>
<keyword evidence="7 18" id="KW-0068">Autocatalytic cleavage</keyword>
<feature type="site" description="Cleavage (non-hydrolytic); by autolysis" evidence="18">
    <location>
        <begin position="63"/>
        <end position="64"/>
    </location>
</feature>
<feature type="binding site" evidence="16">
    <location>
        <position position="63"/>
    </location>
    <ligand>
        <name>substrate</name>
    </ligand>
</feature>
<evidence type="ECO:0000256" key="7">
    <source>
        <dbReference type="ARBA" id="ARBA00022813"/>
    </source>
</evidence>
<feature type="active site" description="Schiff-base intermediate with substrate; via pyruvic acid" evidence="15">
    <location>
        <position position="64"/>
    </location>
</feature>
<feature type="binding site" evidence="16">
    <location>
        <position position="217"/>
    </location>
    <ligand>
        <name>substrate</name>
    </ligand>
</feature>